<sequence>MQATSFLLHPSERHKIGVQGSWPLPTPLTPIHFRLVIPVPSLIEPRYRVVIKIELRHDSRDPLADLKSFEFDSIELFGHLSTDGIMADGIATATYNLAEVPPRPAGSRSSLVGSRHIAAAEHS</sequence>
<proteinExistence type="predicted"/>
<name>A0A0F5N267_9MYCO</name>
<protein>
    <submittedName>
        <fullName evidence="2">Uncharacterized protein</fullName>
    </submittedName>
</protein>
<dbReference type="EMBL" id="LASW01000014">
    <property type="protein sequence ID" value="KKC00348.1"/>
    <property type="molecule type" value="Genomic_DNA"/>
</dbReference>
<dbReference type="Proteomes" id="UP000192327">
    <property type="component" value="Unassembled WGS sequence"/>
</dbReference>
<dbReference type="Proteomes" id="UP000034416">
    <property type="component" value="Unassembled WGS sequence"/>
</dbReference>
<reference evidence="4" key="1">
    <citation type="submission" date="2015-04" db="EMBL/GenBank/DDBJ databases">
        <title>Genome sequence of Mycobacterium arupense GUC1.</title>
        <authorList>
            <person name="Greninger A.L."/>
            <person name="Cunningham G."/>
            <person name="Chiu C.Y."/>
            <person name="Miller S."/>
        </authorList>
    </citation>
    <scope>NUCLEOTIDE SEQUENCE [LARGE SCALE GENOMIC DNA]</scope>
    <source>
        <strain evidence="4">GUC1</strain>
    </source>
</reference>
<evidence type="ECO:0000313" key="2">
    <source>
        <dbReference type="EMBL" id="KKC00348.1"/>
    </source>
</evidence>
<accession>A0A0F5N267</accession>
<organism evidence="2 4">
    <name type="scientific">Mycolicibacter arupensis</name>
    <dbReference type="NCBI Taxonomy" id="342002"/>
    <lineage>
        <taxon>Bacteria</taxon>
        <taxon>Bacillati</taxon>
        <taxon>Actinomycetota</taxon>
        <taxon>Actinomycetes</taxon>
        <taxon>Mycobacteriales</taxon>
        <taxon>Mycobacteriaceae</taxon>
        <taxon>Mycolicibacter</taxon>
    </lineage>
</organism>
<evidence type="ECO:0000256" key="1">
    <source>
        <dbReference type="SAM" id="MobiDB-lite"/>
    </source>
</evidence>
<feature type="region of interest" description="Disordered" evidence="1">
    <location>
        <begin position="102"/>
        <end position="123"/>
    </location>
</feature>
<reference evidence="2" key="2">
    <citation type="submission" date="2015-04" db="EMBL/GenBank/DDBJ databases">
        <title>Genome sequence of Mycobacterium arupense strain GUC1.</title>
        <authorList>
            <person name="Greninger A.L."/>
            <person name="Cunningham G."/>
            <person name="Chiu C.Y."/>
            <person name="Miller S."/>
        </authorList>
    </citation>
    <scope>NUCLEOTIDE SEQUENCE</scope>
    <source>
        <strain evidence="2">GUC1</strain>
    </source>
</reference>
<evidence type="ECO:0000313" key="3">
    <source>
        <dbReference type="EMBL" id="OQZ93697.1"/>
    </source>
</evidence>
<evidence type="ECO:0000313" key="5">
    <source>
        <dbReference type="Proteomes" id="UP000192327"/>
    </source>
</evidence>
<dbReference type="AlphaFoldDB" id="A0A0F5N267"/>
<reference evidence="3 5" key="3">
    <citation type="submission" date="2016-12" db="EMBL/GenBank/DDBJ databases">
        <title>The new phylogeny of genus Mycobacterium.</title>
        <authorList>
            <person name="Tortoli E."/>
            <person name="Trovato A."/>
            <person name="Cirillo D.M."/>
        </authorList>
    </citation>
    <scope>NUCLEOTIDE SEQUENCE [LARGE SCALE GENOMIC DNA]</scope>
    <source>
        <strain evidence="3 5">DSM 44942</strain>
    </source>
</reference>
<comment type="caution">
    <text evidence="2">The sequence shown here is derived from an EMBL/GenBank/DDBJ whole genome shotgun (WGS) entry which is preliminary data.</text>
</comment>
<dbReference type="EMBL" id="MVHH01000049">
    <property type="protein sequence ID" value="OQZ93697.1"/>
    <property type="molecule type" value="Genomic_DNA"/>
</dbReference>
<keyword evidence="5" id="KW-1185">Reference proteome</keyword>
<gene>
    <name evidence="3" type="ORF">BST15_17405</name>
    <name evidence="2" type="ORF">WR43_05570</name>
</gene>
<evidence type="ECO:0000313" key="4">
    <source>
        <dbReference type="Proteomes" id="UP000034416"/>
    </source>
</evidence>